<evidence type="ECO:0000313" key="2">
    <source>
        <dbReference type="EMBL" id="PVU86074.1"/>
    </source>
</evidence>
<reference evidence="2 3" key="1">
    <citation type="journal article" date="2018" name="MBio">
        <title>Comparative Genomics Reveals the Core Gene Toolbox for the Fungus-Insect Symbiosis.</title>
        <authorList>
            <person name="Wang Y."/>
            <person name="Stata M."/>
            <person name="Wang W."/>
            <person name="Stajich J.E."/>
            <person name="White M.M."/>
            <person name="Moncalvo J.M."/>
        </authorList>
    </citation>
    <scope>NUCLEOTIDE SEQUENCE [LARGE SCALE GENOMIC DNA]</scope>
    <source>
        <strain evidence="2 3">SWE-8-4</strain>
    </source>
</reference>
<dbReference type="Proteomes" id="UP000245383">
    <property type="component" value="Unassembled WGS sequence"/>
</dbReference>
<dbReference type="EMBL" id="MBFR01000733">
    <property type="protein sequence ID" value="PVU86074.1"/>
    <property type="molecule type" value="Genomic_DNA"/>
</dbReference>
<comment type="caution">
    <text evidence="2">The sequence shown here is derived from an EMBL/GenBank/DDBJ whole genome shotgun (WGS) entry which is preliminary data.</text>
</comment>
<keyword evidence="1" id="KW-0175">Coiled coil</keyword>
<dbReference type="AlphaFoldDB" id="A0A2T9Y1B4"/>
<feature type="coiled-coil region" evidence="1">
    <location>
        <begin position="5"/>
        <end position="32"/>
    </location>
</feature>
<accession>A0A2T9Y1B4</accession>
<sequence>MLGELVASRDSIEKIEAKLDKLIKEYDETDAVEALNEPGETIKHTINENDSTLNSTESQENDSNGNCMKTDSALELQTKFETSLKKIRLDLLYMREKLYKLMETIDSIVPGNIFIRLTLCKDENLDLELLDQKQLFTGKIRTYRKKCIVFATATDNNITGVLQKLDKNTPS</sequence>
<proteinExistence type="predicted"/>
<protein>
    <submittedName>
        <fullName evidence="2">Uncharacterized protein</fullName>
    </submittedName>
</protein>
<evidence type="ECO:0000313" key="3">
    <source>
        <dbReference type="Proteomes" id="UP000245383"/>
    </source>
</evidence>
<name>A0A2T9Y1B4_9FUNG</name>
<organism evidence="2 3">
    <name type="scientific">Smittium simulii</name>
    <dbReference type="NCBI Taxonomy" id="133385"/>
    <lineage>
        <taxon>Eukaryota</taxon>
        <taxon>Fungi</taxon>
        <taxon>Fungi incertae sedis</taxon>
        <taxon>Zoopagomycota</taxon>
        <taxon>Kickxellomycotina</taxon>
        <taxon>Harpellomycetes</taxon>
        <taxon>Harpellales</taxon>
        <taxon>Legeriomycetaceae</taxon>
        <taxon>Smittium</taxon>
    </lineage>
</organism>
<keyword evidence="3" id="KW-1185">Reference proteome</keyword>
<gene>
    <name evidence="2" type="ORF">BB561_006820</name>
</gene>
<evidence type="ECO:0000256" key="1">
    <source>
        <dbReference type="SAM" id="Coils"/>
    </source>
</evidence>